<evidence type="ECO:0000313" key="3">
    <source>
        <dbReference type="Proteomes" id="UP000185766"/>
    </source>
</evidence>
<reference evidence="2 3" key="1">
    <citation type="submission" date="2016-10" db="EMBL/GenBank/DDBJ databases">
        <authorList>
            <person name="de Groot N.N."/>
        </authorList>
    </citation>
    <scope>NUCLEOTIDE SEQUENCE [LARGE SCALE GENOMIC DNA]</scope>
    <source>
        <strain evidence="2 3">JCM 19513</strain>
    </source>
</reference>
<dbReference type="EMBL" id="FOAS01000005">
    <property type="protein sequence ID" value="SEK81716.1"/>
    <property type="molecule type" value="Genomic_DNA"/>
</dbReference>
<feature type="transmembrane region" description="Helical" evidence="1">
    <location>
        <begin position="81"/>
        <end position="98"/>
    </location>
</feature>
<evidence type="ECO:0000256" key="1">
    <source>
        <dbReference type="SAM" id="Phobius"/>
    </source>
</evidence>
<dbReference type="STRING" id="1429083.GCA_001885685_01274"/>
<name>A0A1H7K5F5_9GAMM</name>
<protein>
    <submittedName>
        <fullName evidence="2">Positive regulator of sigma(E), RseC/MucC</fullName>
    </submittedName>
</protein>
<keyword evidence="1" id="KW-1133">Transmembrane helix</keyword>
<sequence>MIEEQGRVVALEAGAVWVQTIRQSTCQSCSAKAGCGQGLMQRLGVGQRHGYVRCLTDDASLQVDDDVVIGVPEDAVVKSSMLVYLLPLLALLAGAVAGEAWGELASVLLAGLAFAIALLVVRWYDRRHADDPALQPVVLRALLARSLH</sequence>
<dbReference type="PANTHER" id="PTHR35867:SF1">
    <property type="entry name" value="PROTEIN RSEC"/>
    <property type="match status" value="1"/>
</dbReference>
<keyword evidence="3" id="KW-1185">Reference proteome</keyword>
<dbReference type="RefSeq" id="WP_074866466.1">
    <property type="nucleotide sequence ID" value="NZ_FOAS01000005.1"/>
</dbReference>
<keyword evidence="1" id="KW-0812">Transmembrane</keyword>
<feature type="transmembrane region" description="Helical" evidence="1">
    <location>
        <begin position="104"/>
        <end position="124"/>
    </location>
</feature>
<keyword evidence="1" id="KW-0472">Membrane</keyword>
<gene>
    <name evidence="2" type="ORF">SAMN05216214_105150</name>
</gene>
<proteinExistence type="predicted"/>
<dbReference type="AlphaFoldDB" id="A0A1H7K5F5"/>
<evidence type="ECO:0000313" key="2">
    <source>
        <dbReference type="EMBL" id="SEK81716.1"/>
    </source>
</evidence>
<accession>A0A1H7K5F5</accession>
<dbReference type="Proteomes" id="UP000185766">
    <property type="component" value="Unassembled WGS sequence"/>
</dbReference>
<organism evidence="2 3">
    <name type="scientific">Atopomonas hussainii</name>
    <dbReference type="NCBI Taxonomy" id="1429083"/>
    <lineage>
        <taxon>Bacteria</taxon>
        <taxon>Pseudomonadati</taxon>
        <taxon>Pseudomonadota</taxon>
        <taxon>Gammaproteobacteria</taxon>
        <taxon>Pseudomonadales</taxon>
        <taxon>Pseudomonadaceae</taxon>
        <taxon>Atopomonas</taxon>
    </lineage>
</organism>
<dbReference type="Pfam" id="PF04246">
    <property type="entry name" value="RseC_MucC"/>
    <property type="match status" value="1"/>
</dbReference>
<dbReference type="InterPro" id="IPR026268">
    <property type="entry name" value="RseC"/>
</dbReference>
<dbReference type="PIRSF" id="PIRSF004923">
    <property type="entry name" value="RseC"/>
    <property type="match status" value="1"/>
</dbReference>
<dbReference type="InterPro" id="IPR007359">
    <property type="entry name" value="SigmaE_reg_RseC_MucC"/>
</dbReference>
<dbReference type="PANTHER" id="PTHR35867">
    <property type="entry name" value="PROTEIN RSEC"/>
    <property type="match status" value="1"/>
</dbReference>